<dbReference type="EMBL" id="JARKIF010000001">
    <property type="protein sequence ID" value="KAJ7651233.1"/>
    <property type="molecule type" value="Genomic_DNA"/>
</dbReference>
<dbReference type="AlphaFoldDB" id="A0AAD7CKV8"/>
<organism evidence="1 2">
    <name type="scientific">Roridomyces roridus</name>
    <dbReference type="NCBI Taxonomy" id="1738132"/>
    <lineage>
        <taxon>Eukaryota</taxon>
        <taxon>Fungi</taxon>
        <taxon>Dikarya</taxon>
        <taxon>Basidiomycota</taxon>
        <taxon>Agaricomycotina</taxon>
        <taxon>Agaricomycetes</taxon>
        <taxon>Agaricomycetidae</taxon>
        <taxon>Agaricales</taxon>
        <taxon>Marasmiineae</taxon>
        <taxon>Mycenaceae</taxon>
        <taxon>Roridomyces</taxon>
    </lineage>
</organism>
<protein>
    <submittedName>
        <fullName evidence="1">Uncharacterized protein</fullName>
    </submittedName>
</protein>
<accession>A0AAD7CKV8</accession>
<keyword evidence="2" id="KW-1185">Reference proteome</keyword>
<evidence type="ECO:0000313" key="1">
    <source>
        <dbReference type="EMBL" id="KAJ7651233.1"/>
    </source>
</evidence>
<comment type="caution">
    <text evidence="1">The sequence shown here is derived from an EMBL/GenBank/DDBJ whole genome shotgun (WGS) entry which is preliminary data.</text>
</comment>
<proteinExistence type="predicted"/>
<evidence type="ECO:0000313" key="2">
    <source>
        <dbReference type="Proteomes" id="UP001221142"/>
    </source>
</evidence>
<reference evidence="1" key="1">
    <citation type="submission" date="2023-03" db="EMBL/GenBank/DDBJ databases">
        <title>Massive genome expansion in bonnet fungi (Mycena s.s.) driven by repeated elements and novel gene families across ecological guilds.</title>
        <authorList>
            <consortium name="Lawrence Berkeley National Laboratory"/>
            <person name="Harder C.B."/>
            <person name="Miyauchi S."/>
            <person name="Viragh M."/>
            <person name="Kuo A."/>
            <person name="Thoen E."/>
            <person name="Andreopoulos B."/>
            <person name="Lu D."/>
            <person name="Skrede I."/>
            <person name="Drula E."/>
            <person name="Henrissat B."/>
            <person name="Morin E."/>
            <person name="Kohler A."/>
            <person name="Barry K."/>
            <person name="LaButti K."/>
            <person name="Morin E."/>
            <person name="Salamov A."/>
            <person name="Lipzen A."/>
            <person name="Mereny Z."/>
            <person name="Hegedus B."/>
            <person name="Baldrian P."/>
            <person name="Stursova M."/>
            <person name="Weitz H."/>
            <person name="Taylor A."/>
            <person name="Grigoriev I.V."/>
            <person name="Nagy L.G."/>
            <person name="Martin F."/>
            <person name="Kauserud H."/>
        </authorList>
    </citation>
    <scope>NUCLEOTIDE SEQUENCE</scope>
    <source>
        <strain evidence="1">9284</strain>
    </source>
</reference>
<gene>
    <name evidence="1" type="ORF">FB45DRAFT_1078824</name>
</gene>
<name>A0AAD7CKV8_9AGAR</name>
<sequence>MLPDEIISEILSPALKVPEELFSDTSDVSPFSNYAPSTSAYLVRVVCKDWLRVATPLLYNVVVLRSTAQANALAIVLKQNPEFGRFVKKLRVEGGYGIILKATPEITDLFLSLAIWASDNTSGLCKGLPLVNPHRVILVDPWVAHPLKNQQLEALRPGQTVMSCLGSWKNMRIFNHPYGSRIAISNPVWAKRALEIQKALVKSRVHTITLSSTFTMIPRFIYSLCDIPSLQVLQFPRPLEEHAGRLVGQINGSSRLKKLAKYTLYQPLSEHSAAYAEPDITPSLNPNFTPMQSAPEETRERVWKRVLFFAMYVEELRSPSFSRSPTESHPSRLPILSVSTYFHSLALPYLCECVLLTPQSASGIQRRLQEQPHLGSFIRRIFTTSEQFSSSIRDATRYLFRHAINLEVFIPATHDRRQRISTEAFDLLAKTAGHSLRELSATMDSVSASSLKSFTALRVLEIGGFKLCVSPTGFPPDALKTLHTLHIHCAVLGSILGIFASASKLVQVHGQKLQYLTIDSPREFPVLYLCPNLLELEILADCDLVKLTPRVPHNSLFKIIVQFVPTTIKEMEFDPAMFPALREIQIRDLKWPTNERDISKSRIVPLAESLFQRNIKLTNDEGKHWVPRLKTGRVRKG</sequence>
<dbReference type="Proteomes" id="UP001221142">
    <property type="component" value="Unassembled WGS sequence"/>
</dbReference>